<gene>
    <name evidence="2" type="ORF">SARC_15654</name>
</gene>
<keyword evidence="3" id="KW-1185">Reference proteome</keyword>
<dbReference type="Proteomes" id="UP000054560">
    <property type="component" value="Unassembled WGS sequence"/>
</dbReference>
<evidence type="ECO:0000256" key="1">
    <source>
        <dbReference type="SAM" id="MobiDB-lite"/>
    </source>
</evidence>
<dbReference type="EMBL" id="KQ248103">
    <property type="protein sequence ID" value="KNC71801.1"/>
    <property type="molecule type" value="Genomic_DNA"/>
</dbReference>
<name>A0A0L0F5F0_9EUKA</name>
<sequence length="134" mass="14616">MHANSTCQLLTIGGDDDDKRRPSTVSDTDALGDSPGNKIPESVLQNANRRRMVKHEEAVPHIFLYTDSPIDIDENGLFTFSPGPRTNLNGETAGCTGLLIPLGYLETGYTMLNLVSSNFVCQPEQLKEACCTWG</sequence>
<accession>A0A0L0F5F0</accession>
<feature type="region of interest" description="Disordered" evidence="1">
    <location>
        <begin position="1"/>
        <end position="41"/>
    </location>
</feature>
<organism evidence="2 3">
    <name type="scientific">Sphaeroforma arctica JP610</name>
    <dbReference type="NCBI Taxonomy" id="667725"/>
    <lineage>
        <taxon>Eukaryota</taxon>
        <taxon>Ichthyosporea</taxon>
        <taxon>Ichthyophonida</taxon>
        <taxon>Sphaeroforma</taxon>
    </lineage>
</organism>
<evidence type="ECO:0000313" key="3">
    <source>
        <dbReference type="Proteomes" id="UP000054560"/>
    </source>
</evidence>
<dbReference type="RefSeq" id="XP_014145703.1">
    <property type="nucleotide sequence ID" value="XM_014290228.1"/>
</dbReference>
<evidence type="ECO:0000313" key="2">
    <source>
        <dbReference type="EMBL" id="KNC71801.1"/>
    </source>
</evidence>
<proteinExistence type="predicted"/>
<reference evidence="2 3" key="1">
    <citation type="submission" date="2011-02" db="EMBL/GenBank/DDBJ databases">
        <title>The Genome Sequence of Sphaeroforma arctica JP610.</title>
        <authorList>
            <consortium name="The Broad Institute Genome Sequencing Platform"/>
            <person name="Russ C."/>
            <person name="Cuomo C."/>
            <person name="Young S.K."/>
            <person name="Zeng Q."/>
            <person name="Gargeya S."/>
            <person name="Alvarado L."/>
            <person name="Berlin A."/>
            <person name="Chapman S.B."/>
            <person name="Chen Z."/>
            <person name="Freedman E."/>
            <person name="Gellesch M."/>
            <person name="Goldberg J."/>
            <person name="Griggs A."/>
            <person name="Gujja S."/>
            <person name="Heilman E."/>
            <person name="Heiman D."/>
            <person name="Howarth C."/>
            <person name="Mehta T."/>
            <person name="Neiman D."/>
            <person name="Pearson M."/>
            <person name="Roberts A."/>
            <person name="Saif S."/>
            <person name="Shea T."/>
            <person name="Shenoy N."/>
            <person name="Sisk P."/>
            <person name="Stolte C."/>
            <person name="Sykes S."/>
            <person name="White J."/>
            <person name="Yandava C."/>
            <person name="Burger G."/>
            <person name="Gray M.W."/>
            <person name="Holland P.W.H."/>
            <person name="King N."/>
            <person name="Lang F.B.F."/>
            <person name="Roger A.J."/>
            <person name="Ruiz-Trillo I."/>
            <person name="Haas B."/>
            <person name="Nusbaum C."/>
            <person name="Birren B."/>
        </authorList>
    </citation>
    <scope>NUCLEOTIDE SEQUENCE [LARGE SCALE GENOMIC DNA]</scope>
    <source>
        <strain evidence="2 3">JP610</strain>
    </source>
</reference>
<dbReference type="AlphaFoldDB" id="A0A0L0F5F0"/>
<protein>
    <submittedName>
        <fullName evidence="2">Uncharacterized protein</fullName>
    </submittedName>
</protein>
<dbReference type="GeneID" id="25916158"/>